<sequence>MYARLLFVDDDDDERHPPKNAASTGISVELPTPVRPCLRSQLPFPAPCPAVVDLSASDSDGGAPNSEASVHIVSPAPSPVLVKQL</sequence>
<keyword evidence="3" id="KW-1185">Reference proteome</keyword>
<proteinExistence type="predicted"/>
<dbReference type="AlphaFoldDB" id="A0A0D2LWI5"/>
<name>A0A0D2LWI5_HYPSF</name>
<reference evidence="3" key="1">
    <citation type="submission" date="2014-04" db="EMBL/GenBank/DDBJ databases">
        <title>Evolutionary Origins and Diversification of the Mycorrhizal Mutualists.</title>
        <authorList>
            <consortium name="DOE Joint Genome Institute"/>
            <consortium name="Mycorrhizal Genomics Consortium"/>
            <person name="Kohler A."/>
            <person name="Kuo A."/>
            <person name="Nagy L.G."/>
            <person name="Floudas D."/>
            <person name="Copeland A."/>
            <person name="Barry K.W."/>
            <person name="Cichocki N."/>
            <person name="Veneault-Fourrey C."/>
            <person name="LaButti K."/>
            <person name="Lindquist E.A."/>
            <person name="Lipzen A."/>
            <person name="Lundell T."/>
            <person name="Morin E."/>
            <person name="Murat C."/>
            <person name="Riley R."/>
            <person name="Ohm R."/>
            <person name="Sun H."/>
            <person name="Tunlid A."/>
            <person name="Henrissat B."/>
            <person name="Grigoriev I.V."/>
            <person name="Hibbett D.S."/>
            <person name="Martin F."/>
        </authorList>
    </citation>
    <scope>NUCLEOTIDE SEQUENCE [LARGE SCALE GENOMIC DNA]</scope>
    <source>
        <strain evidence="3">FD-334 SS-4</strain>
    </source>
</reference>
<evidence type="ECO:0000256" key="1">
    <source>
        <dbReference type="SAM" id="MobiDB-lite"/>
    </source>
</evidence>
<evidence type="ECO:0000313" key="3">
    <source>
        <dbReference type="Proteomes" id="UP000054270"/>
    </source>
</evidence>
<dbReference type="EMBL" id="KN817651">
    <property type="protein sequence ID" value="KJA15198.1"/>
    <property type="molecule type" value="Genomic_DNA"/>
</dbReference>
<organism evidence="2 3">
    <name type="scientific">Hypholoma sublateritium (strain FD-334 SS-4)</name>
    <dbReference type="NCBI Taxonomy" id="945553"/>
    <lineage>
        <taxon>Eukaryota</taxon>
        <taxon>Fungi</taxon>
        <taxon>Dikarya</taxon>
        <taxon>Basidiomycota</taxon>
        <taxon>Agaricomycotina</taxon>
        <taxon>Agaricomycetes</taxon>
        <taxon>Agaricomycetidae</taxon>
        <taxon>Agaricales</taxon>
        <taxon>Agaricineae</taxon>
        <taxon>Strophariaceae</taxon>
        <taxon>Hypholoma</taxon>
    </lineage>
</organism>
<protein>
    <submittedName>
        <fullName evidence="2">Uncharacterized protein</fullName>
    </submittedName>
</protein>
<accession>A0A0D2LWI5</accession>
<evidence type="ECO:0000313" key="2">
    <source>
        <dbReference type="EMBL" id="KJA15198.1"/>
    </source>
</evidence>
<gene>
    <name evidence="2" type="ORF">HYPSUDRAFT_208061</name>
</gene>
<feature type="region of interest" description="Disordered" evidence="1">
    <location>
        <begin position="1"/>
        <end position="28"/>
    </location>
</feature>
<dbReference type="Proteomes" id="UP000054270">
    <property type="component" value="Unassembled WGS sequence"/>
</dbReference>